<evidence type="ECO:0000256" key="7">
    <source>
        <dbReference type="SAM" id="MobiDB-lite"/>
    </source>
</evidence>
<feature type="transmembrane region" description="Helical" evidence="8">
    <location>
        <begin position="5756"/>
        <end position="5779"/>
    </location>
</feature>
<reference evidence="11" key="1">
    <citation type="submission" date="2022-11" db="EMBL/GenBank/DDBJ databases">
        <authorList>
            <person name="Morgan W.R."/>
            <person name="Tartar A."/>
        </authorList>
    </citation>
    <scope>NUCLEOTIDE SEQUENCE</scope>
    <source>
        <strain evidence="11">ARSEF 373</strain>
    </source>
</reference>
<proteinExistence type="predicted"/>
<feature type="transmembrane region" description="Helical" evidence="8">
    <location>
        <begin position="5213"/>
        <end position="5239"/>
    </location>
</feature>
<feature type="transmembrane region" description="Helical" evidence="8">
    <location>
        <begin position="6149"/>
        <end position="6172"/>
    </location>
</feature>
<dbReference type="InterPro" id="IPR018499">
    <property type="entry name" value="Tetraspanin/Peripherin"/>
</dbReference>
<dbReference type="InterPro" id="IPR002859">
    <property type="entry name" value="PKD/REJ-like"/>
</dbReference>
<dbReference type="SUPFAM" id="SSF49785">
    <property type="entry name" value="Galactose-binding domain-like"/>
    <property type="match status" value="2"/>
</dbReference>
<feature type="transmembrane region" description="Helical" evidence="8">
    <location>
        <begin position="5027"/>
        <end position="5046"/>
    </location>
</feature>
<feature type="compositionally biased region" description="Polar residues" evidence="7">
    <location>
        <begin position="6827"/>
        <end position="6844"/>
    </location>
</feature>
<feature type="domain" description="EGF-like" evidence="10">
    <location>
        <begin position="4405"/>
        <end position="4438"/>
    </location>
</feature>
<accession>A0AAV2YRU6</accession>
<protein>
    <recommendedName>
        <fullName evidence="10">EGF-like domain-containing protein</fullName>
    </recommendedName>
</protein>
<evidence type="ECO:0000313" key="12">
    <source>
        <dbReference type="Proteomes" id="UP001146120"/>
    </source>
</evidence>
<organism evidence="11 12">
    <name type="scientific">Lagenidium giganteum</name>
    <dbReference type="NCBI Taxonomy" id="4803"/>
    <lineage>
        <taxon>Eukaryota</taxon>
        <taxon>Sar</taxon>
        <taxon>Stramenopiles</taxon>
        <taxon>Oomycota</taxon>
        <taxon>Peronosporomycetes</taxon>
        <taxon>Pythiales</taxon>
        <taxon>Pythiaceae</taxon>
    </lineage>
</organism>
<evidence type="ECO:0000256" key="2">
    <source>
        <dbReference type="ARBA" id="ARBA00022692"/>
    </source>
</evidence>
<dbReference type="GO" id="GO:0016020">
    <property type="term" value="C:membrane"/>
    <property type="evidence" value="ECO:0007669"/>
    <property type="project" value="UniProtKB-SubCell"/>
</dbReference>
<dbReference type="Pfam" id="PF02010">
    <property type="entry name" value="REJ"/>
    <property type="match status" value="1"/>
</dbReference>
<dbReference type="PROSITE" id="PS00022">
    <property type="entry name" value="EGF_1"/>
    <property type="match status" value="1"/>
</dbReference>
<feature type="chain" id="PRO_5043988173" description="EGF-like domain-containing protein" evidence="9">
    <location>
        <begin position="30"/>
        <end position="7167"/>
    </location>
</feature>
<feature type="transmembrane region" description="Helical" evidence="8">
    <location>
        <begin position="5352"/>
        <end position="5371"/>
    </location>
</feature>
<dbReference type="PANTHER" id="PTHR15332">
    <property type="entry name" value="PROPROTEIN CONVERTASE SUBTILISIN_KEXIN TYPE 5-LIKE"/>
    <property type="match status" value="1"/>
</dbReference>
<dbReference type="Proteomes" id="UP001146120">
    <property type="component" value="Unassembled WGS sequence"/>
</dbReference>
<name>A0AAV2YRU6_9STRA</name>
<feature type="compositionally biased region" description="Low complexity" evidence="7">
    <location>
        <begin position="7115"/>
        <end position="7136"/>
    </location>
</feature>
<feature type="transmembrane region" description="Helical" evidence="8">
    <location>
        <begin position="6295"/>
        <end position="6322"/>
    </location>
</feature>
<dbReference type="InterPro" id="IPR008979">
    <property type="entry name" value="Galactose-bd-like_sf"/>
</dbReference>
<dbReference type="Gene3D" id="2.60.120.200">
    <property type="match status" value="1"/>
</dbReference>
<feature type="region of interest" description="Disordered" evidence="7">
    <location>
        <begin position="6862"/>
        <end position="6885"/>
    </location>
</feature>
<feature type="transmembrane region" description="Helical" evidence="8">
    <location>
        <begin position="6073"/>
        <end position="6097"/>
    </location>
</feature>
<comment type="subcellular location">
    <subcellularLocation>
        <location evidence="1">Membrane</location>
        <topology evidence="1">Multi-pass membrane protein</topology>
    </subcellularLocation>
</comment>
<evidence type="ECO:0000259" key="10">
    <source>
        <dbReference type="PROSITE" id="PS50026"/>
    </source>
</evidence>
<evidence type="ECO:0000256" key="5">
    <source>
        <dbReference type="ARBA" id="ARBA00023157"/>
    </source>
</evidence>
<feature type="transmembrane region" description="Helical" evidence="8">
    <location>
        <begin position="5251"/>
        <end position="5275"/>
    </location>
</feature>
<evidence type="ECO:0000256" key="6">
    <source>
        <dbReference type="PROSITE-ProRule" id="PRU00076"/>
    </source>
</evidence>
<dbReference type="PROSITE" id="PS01186">
    <property type="entry name" value="EGF_2"/>
    <property type="match status" value="1"/>
</dbReference>
<feature type="disulfide bond" evidence="6">
    <location>
        <begin position="4428"/>
        <end position="4437"/>
    </location>
</feature>
<feature type="compositionally biased region" description="Polar residues" evidence="7">
    <location>
        <begin position="7056"/>
        <end position="7066"/>
    </location>
</feature>
<feature type="transmembrane region" description="Helical" evidence="8">
    <location>
        <begin position="4994"/>
        <end position="5015"/>
    </location>
</feature>
<reference evidence="11" key="2">
    <citation type="journal article" date="2023" name="Microbiol Resour">
        <title>Decontamination and Annotation of the Draft Genome Sequence of the Oomycete Lagenidium giganteum ARSEF 373.</title>
        <authorList>
            <person name="Morgan W.R."/>
            <person name="Tartar A."/>
        </authorList>
    </citation>
    <scope>NUCLEOTIDE SEQUENCE</scope>
    <source>
        <strain evidence="11">ARSEF 373</strain>
    </source>
</reference>
<keyword evidence="12" id="KW-1185">Reference proteome</keyword>
<feature type="transmembrane region" description="Helical" evidence="8">
    <location>
        <begin position="5410"/>
        <end position="5433"/>
    </location>
</feature>
<keyword evidence="3 8" id="KW-1133">Transmembrane helix</keyword>
<feature type="transmembrane region" description="Helical" evidence="8">
    <location>
        <begin position="5865"/>
        <end position="5890"/>
    </location>
</feature>
<evidence type="ECO:0000256" key="1">
    <source>
        <dbReference type="ARBA" id="ARBA00004141"/>
    </source>
</evidence>
<evidence type="ECO:0000313" key="11">
    <source>
        <dbReference type="EMBL" id="DAZ97397.1"/>
    </source>
</evidence>
<feature type="transmembrane region" description="Helical" evidence="8">
    <location>
        <begin position="6117"/>
        <end position="6137"/>
    </location>
</feature>
<keyword evidence="9" id="KW-0732">Signal</keyword>
<feature type="transmembrane region" description="Helical" evidence="8">
    <location>
        <begin position="5723"/>
        <end position="5744"/>
    </location>
</feature>
<feature type="region of interest" description="Disordered" evidence="7">
    <location>
        <begin position="6819"/>
        <end position="6845"/>
    </location>
</feature>
<feature type="transmembrane region" description="Helical" evidence="8">
    <location>
        <begin position="4816"/>
        <end position="4836"/>
    </location>
</feature>
<feature type="transmembrane region" description="Helical" evidence="8">
    <location>
        <begin position="5176"/>
        <end position="5201"/>
    </location>
</feature>
<evidence type="ECO:0000256" key="9">
    <source>
        <dbReference type="SAM" id="SignalP"/>
    </source>
</evidence>
<feature type="transmembrane region" description="Helical" evidence="8">
    <location>
        <begin position="5939"/>
        <end position="5958"/>
    </location>
</feature>
<sequence>MSRLRCARALLTVYAVTAVALLWIGGVEAQQDDAPFDWQLPDHTTVQIMGKGAEDSDGNKYFVGAVTADSASLPSNIFVGCIGANGSVAWTREFGSADTDAANFVTVLNDSVLAEPVLLVVGTTWGYMDEGAHVLNSFGHYGGRDVVLIKMSLDGTKDWIRQFGTTANDYGYGVVLEASFRTVLLTGICTAQQINTTVEMDVREVMETRQPLSPLEPQLMDAQMRRGMRGRTYRFAASYNLQGDLLDYTMDGGITLSPRRVRTREGGQGGEYAVVLNRQPLHDVVVKARVVPGRDPFGAPLNQLSITTNRTLRFTPSNWNIEQLVRVRAVDDNLAEGSHFAVIAHSSTSKDPNYNGAETPFVLGSTMPMRIQDNDAASITISRRHLYVGEGGLNDSYAVRLTSQPWHPVVVHIQPLRPLQTAIAPNMLLFDATSWNVSQVVHVSAVDDTWSEVEYGGLHYGGEVIHYSESRDFRYNTRRPQCFDVVNCDPITSVCLDVDQPDSNILRVCDIASDCRSTLGNGTCVSNVSSTASSVPPQFGVGTQLLAVLPATFPSDYSGLRSVLDDTALDQVRLNESNLTAVFDFKQPTPELRGFVLSLLGLLNVEEAAAVQQSYRASLRLLCTAVERLESHAWMLDDWPQGRVQEVMATALDMFDGVVSARHLWNCGAGTFQPSSRVSVSTWDNDAGVTLSKQSLRVHEQANASSIGASDTYTLVLNAPPSNGPLKPLRSFCQVPGTDACGFWSEFTVLAPLMYDTSAGSALNLSIGIVGNAQVQVSPSFVTFTATNWYVPQTVIVTAVNDLVAELPALNVTLTHVVESRGNGYGNTTAFWFQHSFASGALMHFGDWGDMTIAYNAAPDILHCPMHTRVNVVVEDDDTAAVDAVIPQPNRRLQLKEHEDDMDWLGDYINALAFSDVSLSSSSSNGLTTALKNVLVLATNATTLFKFHLPTVHAGDTGLAFRFAKLRLQQTPFKVVNASASVDSDQAANDNAQSNYFAKTYRLRVSVVTSKWTRVGVSSGADTPTELSYLANPRLELSTSVERARYVDLDLTPLIQQVLPLGLSVVALRMDVLEANAADGSRGGSTQLCSSAFERRLRPMLQFGYSFRSLTQSNATTAQSSTLQDTTPASRAIDGVRAGAGSVAAATQSEWQPWWETTLSRVQRIGAVAVFLAPSMASMATEDYEALNITIIAALQPFQGKPLSLEEARRYGCPQACPKTFRTLVRRRIVLWQVDAGAGSVRIYLEGNGSLALSEVEIYDSFVPVATTANQQSLRPRAKADWTSRSVRNAWRIQHTTRQSLQENLARGMPTRQSSTDPDYAVAALGVDGLRAEPWDELVLHTTNGTPAAGAGPEARSTRTRFEASPWWEVDLGATVPIRSITLYPYVGERGRGYCGSAGMSSAVPTWAGSLYRYAMTDPLLLLQDPFLQSFDVFISTKPLDEPTTTVVANQTLSFSCAGGITSVTWNGAFVKGRYVTVQKRGSAVLMLNEVDVRRWNPAVTPRYLLLDLYGTGETPLALSKLQLYPPTDSAQTATIPFKIHSTSSQAQLAGAGSAAALVTATGGLCYIAAAASYHEWVVLDLLKPTAVGLIELGTTVTACGATVQAPHSISIAAHGAPVCNVTKVKANATAMATSTGTCELDAVGSLLATKPALCQRFTCRATACNSQLWTDGAASSSSLVLADFVDIVGLGKVELLPASRLPLLQQEHRALVIRDTPAQLWSFTTVAPEPIAPRKTRWTRSMALSTVDSSLVLTIDDSKEDTFYSNTVALQPIMSGFSLEFWVWFSMDPWISGAKTTVATLTSAPTDAAVIASVVLDGVSGNALFTLRDPVLLEECTTELPTPLPAGNAGSWIHFVVTYDPASASVTLSTRFQTDGNLVTERTNTALCRVAPLSTRNKTLQFGKFSPTAGTGFVGKVTSVAWYVQPLSAASVLDHFHDFFDGAADLKRAHAHCSYTVQLRSKPLTPVVVDLSSDRFCYRFDLCNLTVVPSTLEFQPDNWRDPQVVHVLATNDQLYEGAQIDWIDHHATSMHVTQATAFVITDNATHDMDQLTSELHNHDIDVFMLQVPVDPDLEGSWKSLCTNWTTQDVHDGVVVTANYDDAVNDPPPLPVAIQDLTVPGIQFSTTTLMVSEDGKANDYQIVLLSEPTSAVRIDLNGSTDCYRSCFTAPSLCPAASSSSDIAAQACQSGDGQLLCNVTVVPSVLVFGTSNWSKPQTVRVLAVDDQLDEADLHRTTITATSVSADPIYNALVLPSITVGIEDNDVSDVLYSTTFVALAEKAPPVSLFNLSVNGSYELSLKTEPWANVTIAMSNEANGACYRSCGYHFDEVTCGLPRQQSVSLVRLGTTATQEIQRLQMTLPTVTEVQRIYTFSDHADQIFRVQFTGGFVPEAQRVDFAFSSAFKQRFSSANAVSQTVAYGKTFRLGLSDRKTRTDPIDGFASATAVETALNTLIGGNKSVRVSRTLQYDTGGYSWTVSFVRLLSASAKFPLLSVTVDMPFDGLLSVTQVVPGATPTGSFSVQYGPENPIVLPFASAAADLEGSLRDLDSVYTVAVSRLPLVDTYGVEFRVTFNSVDAYRALVADGAALVRAPASTTSPKVQVLVARKPVLLAGFFQIRYFSPYNKTSVYNTTAVAWNATDQDMADALESLDGIGGNVSVTRKQLTPEGAAEWNIEFVGNHGNIPTLQLKNINLTGSGVGVQVQAVRDAVELGGTFSLSMGGRFKKQDARTKQVYTMTLPTKTTPPIPFNASTSGLAAAIASLGLTAIPVVTRTDLDCDDFAICRGYTWDVSFKGSLGDLPPMTVTGALTGAGAAISAATIANGTYIGGKFSLTLELLDQETNITHTGTTWHLPVNVTAAGMDQAIEALPFVRSNREREFSPETGLSRGIKFDKGVRVYRDGPYPDGGHAWRLEWAIEDYVRFGNLSIWINTSLVTQEVEPLQVPSEFDLIGAPRCGAIPTARFVKDPTDKFGLRGFCVYDLANTTSNERYLCNYTVTNPWIVFTPENWCHPQRVQLRANDDHLDERTPKWGNLTFSNVTHSTFTDDLIYALMPLRDVVVEVESDDVSEVKVSEKYLQVSEDGTLTAAYYLQLASEPTASVKIVVLPWLDNQNTQCYRFGLCNLTLPTSEFVFTPRNWDIPQKVIVLATDDSLDEDNVHATGISHMAYSGDPKYHKLPVPSINVSVLDNDVSALLVYKTTVDVVEGGANDTYNVVLATEPFAKVSVTITNIATRGNFAVATPTRLRFTWRDWNVPQTVTVSAVDDFTQDPLDSRSTMVHAISSNDVIYQNLENLTRVVVRIGDNDVSGLALSASSMQVAEGAAVYTYGVRLTTEPWLPVQVRPNASHDCYTRSLSGERLCNATVLTRALYFGLQNWSTWQNVSFQAFDDALDEPDVHTTWISHASTSLDALYQVSKYPSTSGDLTLYIADNDLSFVNITMAVTSTKLQVAEGGFNDSYQVVLNSEPWDTVQFTITPTIERIVNQDDLSVVRQAQVGVVYGPSASTSLTSSTPGSIQLVFTPLNWFQPRRVAVFGIDDRIPEDATQSSSIQHSVLSRDWHYNISNRTIGVVPLRALINDRESIAPPVPISAMMDSASTRLTVQFDSSVFHAATMSVRPKTAAAAATTGKSTAATLYTVRYKSFSCDFVFTFARAKYSLGRAAYCYWLDFTQLRIELGAGATITVGDVLTLNDCTVFDHQVCQSDTVIRARATSRAYTQASVAVALPSNIVTPKVVLTAPENVGSCGAFSLDGTLSSGGGGRPFQQVQWALLPQAFVSNSTDDPFTRATSIYASVTALCFKYQADWQRGKSSTLLSKAEVAGGLSFLQSMAQLRATCYLRSLAQAAVGNQSLRIQVNTSLVEPGATYMVGLALSNAFAQRTATIKTVAIQTLPGPSVFVLGDSTRQITRVGDPLEMQVNAIVSCPEVLGTKVGYRWSVFTVSNGSDFTPAVLNATNTARDPRVFRVARPALAPEQVYCFNVEAYMLSNVISANSTTSVLVSVLASPLSAALAGTNRAVGTKDTLLLSAAASVDPDATTDGMRFAWACEDLTSSNGSHTCFNGSVFDKDVPLDLSQMASAALSLPPYSLRPKRTLQFTVTVSKVSASTGRVRSASASGMIWTLEGSVPEVHTVALSSKVVPSSRVALNTDVKSAYPYTVRWVEDAGDLVLPDATSKVNTSAYMALPLTSINNVLVKNVLTAGLTYTFRLIATDINGNSGFGTIDVVVNSPPSSGQFFAKPELGYAIDDAFQLECVDWTDDVSDLPLTYAFGVLSQSALDELASGNGSLSDVVLLKKLVTPLVPEQMQPSATASMLPPEGMSDSENVTLVAFITDNLGSSAVAFATIEVMMPEAAKSQPVAFVSSLVGANSTLDSIDDAQKAKVLLSAAMVLQNAFTAASDVAVSDTACPGAEAGSICSGHGECLTASFTCQCDGGYMGTKCELTIDSVRGVNDAILSSLTSAAAVVEPTPGGLTQQALVVDTVLQASPGAFDSSGVDQVTSLTASISQSGLTLQDPAAFLDATGSTLLKSLSTTVAISPASDGPTPSSTSGSASNGTAGRRRLSEAGTTRSATLQTLQFLSAIASQDLLPNEKPTTLKTDQITVVSGAGNRLTVATDGLRINLTDVATPCLSNNLYLNAFLFKTPQHPLSSLNASFPISSSLIFTAHSKKALEAAKSDRTNSDGLQVEVLSGSSVCVTVQAEAAARNANSTTRRLTETATVPTTSTGAAWHPVAVVAVPHQRQLSAIEQTNFSTACRTWSTELAQWDNDVCFKDDATSTANFTVCYCTELGELEVLVTLEERLDFYALYADLYRHDTASITPIVALASLAWLFVLGTAVGKRTDIVEDRKVKDKTVRGLNRAKWAELNARTQSPVLFETFEMYCQLKKEAMQKAEASAVTDAATAPMSSIVESSDALVVTRVDDVQGTELPDEDRVLFGSSERLARRHQWLLRVLTAFNALLLACGVLLLFVGVDFFLVLGNSTHETLLYVYGHVTGIVLMANGAATVALSLLGMGVAYRSNGALWARRAYVALALLLVVAQAMALSVAYRSLKDLRELPNSTAESLQATWAALSERVRAELQATYGCCGFASVLEGSTGPACPEESLEAVPPRTCHAALATRARVLFGNAFPALAAIAIIEIVCIALSHALVKWRNVRAVALASSSTASAAMLQSLVDVTLLCVLPALHSLLACAMAVFVFYGIDLLAQLHVVSSPVVSAILGIDLGLVVLLVALLALVLLLRTIRAFAVLDIRGLQTVVVLQTLLLLAALGVLAFVVGASRALRLDPLAAVLVKTRYTALPRPTLVLLETGLGCCGFDANDQGSCATGSGAIPTCGLAVLTILSDSLRVFAQRLRVYLGIQTVLLVLTAVLVFRLRRFARKPTILPLRLAGSSAPVPNEFTSPLDIVVHNTCLFLSVGINLLAIVLGIVLTWAGLDVMYQLNVLHISYLLRSFDAHVGNYLLAAGGSLGIVGALGLTATWTRSHRVSFLYALLGLALLTAGVAAAAVAFRVSSGQLSTTALQDRLRPLWVVAPFGAKALTQNVFSCCGYERHVAANGSVSFSYAAELTSWSQTNATANVWTYGATLAQLPSTSAQARRLTARYLVETTTQTFTLTVCPSGVKVACAGPVVSYVQGVAASAFQLSVSACVLLVLALGTLLVLLARRGHKDPGAARLGWSFAALRGLLQIKAMAAVVVSLITLALGVDVLAGWSLLTSKLVQMVFPFSVGIALVVYATGAFALALYALHGAVKLVVHEIFLQCMARVVLAMALWIAVGILAYVTHFSAPANWQAHFDAVLSSHWSAMSRNDTIAISEEFTCCGYRDPVLVHGQGIVFDRPPLDYSCSLAITRGCRQVLFQALAQTFSGLFIWLASMATIETLLGVQGALVLWMLKRERVEAWFAVESRVRYAIARYRAELRRRHVLGSVLTHFDAKLTRAQRVTSVATALATTLAVYVNYFATAGCHRHALKTCEQPSWYSQLGMALIYGGATGLVTQWIARYLFELVRHRCDDETTEVTAARQRKEKVLLFRSLFQRRRGLAAPPSSAVMDADTTGTHATAHATTEERWFTWLSRFTLAVFWVFTLLLLVAACGVAAFAGVEMLGYTNVLYGVQVDQGPATALVLGVLVLLTTLLGLLALNLKARGRRETHVVFAVAGGAALLLVAFTAVLMFMVQQAVDVDVTTTTTATGTSDADAPLPNWTVRKTGFDLSLLLDRAWSRDTTGFLRDGVQHKLNCCGFHDATDRAFRPCPTGTTARVDYQAKLVNGTVVAKAANELRDLDGCYSKMVAGFQNLADSIVYCGAGLIVGLLVFSLAAMFLAYDVATARDVKLKLRVSVDGPQLDVRQSFERVVGLKIAAPARGKIVSTMLSSSLDAVAPSVASHLGEAPLPTTKRMSFSSTVDAATQVASLSKPSGQHHSGKDEETDDVIVGAVPYPASIVYVPFSVCAGWAAIMSWLVVHGAQQLGADTARVCVLSWLLGVGFHVLLLEPASVFVLIVVSTLRAWWQRTWVMRLVRLGRALLRIQPDSRTPMERFVASLSLYERIRFHAATRIQRRILTRVLRVRFLRAQRDRRERERRTRLEERHALLKQAIDGFTSQEIQAFQLLFEDADTARLGLVPCSVISQSIYQLGVRVDALQVERFLRDFDPAFVDLVDFDHFLYGMHCVRVHHQKEQDAQAEAARVAAAAAAAAAAGAKDKLVSSAERFGPTADPQSKVLVKRQNLLRELQEKRDSLSYKLLNRMGRLPPILQRSSTGKPAKSAKENAYREALVEEETFEEVDHIDGAPPASTFVQLQNRYLSPKRKSLEVILKKKTRDDRAAKTIALDGSSGSATPKSPAKSTSQRAKNLVTGWKLSPTKVKQGAKIASQTSEPVAPEAGATEAVRRPPAITPIMEERTDEAPQLPVISPEATMLLESEADSPLEAAPVEAASVDAGVVQNLVKPATTEPTEKSMIEPTSHVEVDNGSDLVTTTPLDSSDTVNVATDEAVLDIVVVNSEMAPSFGDANNPVIDATLKDNGGATATDLVVTGDESATTSVRPPNAVEVVPVANEVDASDADTNSEVTASADTEDTVDTEPMPFGTYTLINNKRAAAVGKNKVLEKLMQKQASSGNATARTTTPGSSSRPSSSSSSMSPRSEAAGSPPKTADGKRNLEKALLKKMQAKKPHS</sequence>
<feature type="transmembrane region" description="Helical" evidence="8">
    <location>
        <begin position="5453"/>
        <end position="5474"/>
    </location>
</feature>
<evidence type="ECO:0000256" key="3">
    <source>
        <dbReference type="ARBA" id="ARBA00022989"/>
    </source>
</evidence>
<feature type="compositionally biased region" description="Basic and acidic residues" evidence="7">
    <location>
        <begin position="7146"/>
        <end position="7156"/>
    </location>
</feature>
<feature type="compositionally biased region" description="Low complexity" evidence="7">
    <location>
        <begin position="4534"/>
        <end position="4554"/>
    </location>
</feature>
<feature type="region of interest" description="Disordered" evidence="7">
    <location>
        <begin position="4534"/>
        <end position="4563"/>
    </location>
</feature>
<keyword evidence="6" id="KW-0245">EGF-like domain</keyword>
<comment type="caution">
    <text evidence="11">The sequence shown here is derived from an EMBL/GenBank/DDBJ whole genome shotgun (WGS) entry which is preliminary data.</text>
</comment>
<feature type="transmembrane region" description="Helical" evidence="8">
    <location>
        <begin position="5127"/>
        <end position="5149"/>
    </location>
</feature>
<feature type="compositionally biased region" description="Polar residues" evidence="7">
    <location>
        <begin position="7105"/>
        <end position="7114"/>
    </location>
</feature>
<keyword evidence="4 8" id="KW-0472">Membrane</keyword>
<dbReference type="PANTHER" id="PTHR15332:SF175">
    <property type="entry name" value="PROPROTEIN CONVERTASE SUBTILISIN_KEXIN TYPE 5-LIKE"/>
    <property type="match status" value="1"/>
</dbReference>
<evidence type="ECO:0000256" key="4">
    <source>
        <dbReference type="ARBA" id="ARBA00023136"/>
    </source>
</evidence>
<feature type="region of interest" description="Disordered" evidence="7">
    <location>
        <begin position="7105"/>
        <end position="7167"/>
    </location>
</feature>
<evidence type="ECO:0000256" key="8">
    <source>
        <dbReference type="SAM" id="Phobius"/>
    </source>
</evidence>
<feature type="signal peptide" evidence="9">
    <location>
        <begin position="1"/>
        <end position="29"/>
    </location>
</feature>
<feature type="transmembrane region" description="Helical" evidence="8">
    <location>
        <begin position="4946"/>
        <end position="4974"/>
    </location>
</feature>
<keyword evidence="2 8" id="KW-0812">Transmembrane</keyword>
<dbReference type="InterPro" id="IPR000742">
    <property type="entry name" value="EGF"/>
</dbReference>
<comment type="caution">
    <text evidence="6">Lacks conserved residue(s) required for the propagation of feature annotation.</text>
</comment>
<feature type="transmembrane region" description="Helical" evidence="8">
    <location>
        <begin position="6477"/>
        <end position="6504"/>
    </location>
</feature>
<feature type="transmembrane region" description="Helical" evidence="8">
    <location>
        <begin position="5638"/>
        <end position="5661"/>
    </location>
</feature>
<dbReference type="PROSITE" id="PS50026">
    <property type="entry name" value="EGF_3"/>
    <property type="match status" value="1"/>
</dbReference>
<feature type="transmembrane region" description="Helical" evidence="8">
    <location>
        <begin position="5682"/>
        <end position="5703"/>
    </location>
</feature>
<keyword evidence="5 6" id="KW-1015">Disulfide bond</keyword>
<dbReference type="EMBL" id="DAKRPA010000136">
    <property type="protein sequence ID" value="DAZ97397.1"/>
    <property type="molecule type" value="Genomic_DNA"/>
</dbReference>
<gene>
    <name evidence="11" type="ORF">N0F65_011281</name>
</gene>
<dbReference type="Pfam" id="PF00335">
    <property type="entry name" value="Tetraspanin"/>
    <property type="match status" value="2"/>
</dbReference>
<dbReference type="Gene3D" id="2.60.120.260">
    <property type="entry name" value="Galactose-binding domain-like"/>
    <property type="match status" value="3"/>
</dbReference>
<dbReference type="SUPFAM" id="SSF49899">
    <property type="entry name" value="Concanavalin A-like lectins/glucanases"/>
    <property type="match status" value="1"/>
</dbReference>
<feature type="transmembrane region" description="Helical" evidence="8">
    <location>
        <begin position="5486"/>
        <end position="5507"/>
    </location>
</feature>
<dbReference type="InterPro" id="IPR013320">
    <property type="entry name" value="ConA-like_dom_sf"/>
</dbReference>
<feature type="region of interest" description="Disordered" evidence="7">
    <location>
        <begin position="7050"/>
        <end position="7075"/>
    </location>
</feature>
<feature type="transmembrane region" description="Helical" evidence="8">
    <location>
        <begin position="5978"/>
        <end position="5997"/>
    </location>
</feature>